<dbReference type="AlphaFoldDB" id="A0A7J6QWC1"/>
<gene>
    <name evidence="2" type="ORF">FOZ62_019650</name>
</gene>
<comment type="caution">
    <text evidence="2">The sequence shown here is derived from an EMBL/GenBank/DDBJ whole genome shotgun (WGS) entry which is preliminary data.</text>
</comment>
<feature type="region of interest" description="Disordered" evidence="1">
    <location>
        <begin position="89"/>
        <end position="116"/>
    </location>
</feature>
<sequence>TSNNVYILECVIEGVSSSSRREDIPPGSWRLAAHWQQASPHSPHDTTVELGEDTMQEDLHTLCRAKWAAAEGDPDRAGRAARSRQEYLNTCGGVRGEPSSSSDAPKTTESSTSTVARDTGEVVKVCEDVYRQASLDVDTRMVLDDELQREVKTQVSRQWETMTIKEGMNEECKKCNIDYPIK</sequence>
<organism evidence="2 3">
    <name type="scientific">Perkinsus olseni</name>
    <name type="common">Perkinsus atlanticus</name>
    <dbReference type="NCBI Taxonomy" id="32597"/>
    <lineage>
        <taxon>Eukaryota</taxon>
        <taxon>Sar</taxon>
        <taxon>Alveolata</taxon>
        <taxon>Perkinsozoa</taxon>
        <taxon>Perkinsea</taxon>
        <taxon>Perkinsida</taxon>
        <taxon>Perkinsidae</taxon>
        <taxon>Perkinsus</taxon>
    </lineage>
</organism>
<feature type="non-terminal residue" evidence="2">
    <location>
        <position position="182"/>
    </location>
</feature>
<name>A0A7J6QWC1_PEROL</name>
<feature type="non-terminal residue" evidence="2">
    <location>
        <position position="1"/>
    </location>
</feature>
<dbReference type="Proteomes" id="UP000574390">
    <property type="component" value="Unassembled WGS sequence"/>
</dbReference>
<proteinExistence type="predicted"/>
<accession>A0A7J6QWC1</accession>
<feature type="compositionally biased region" description="Polar residues" evidence="1">
    <location>
        <begin position="98"/>
        <end position="116"/>
    </location>
</feature>
<protein>
    <submittedName>
        <fullName evidence="2">Uncharacterized protein</fullName>
    </submittedName>
</protein>
<reference evidence="2 3" key="1">
    <citation type="submission" date="2020-04" db="EMBL/GenBank/DDBJ databases">
        <title>Perkinsus olseni comparative genomics.</title>
        <authorList>
            <person name="Bogema D.R."/>
        </authorList>
    </citation>
    <scope>NUCLEOTIDE SEQUENCE [LARGE SCALE GENOMIC DNA]</scope>
    <source>
        <strain evidence="2">ATCC PRA-205</strain>
    </source>
</reference>
<evidence type="ECO:0000313" key="3">
    <source>
        <dbReference type="Proteomes" id="UP000574390"/>
    </source>
</evidence>
<evidence type="ECO:0000313" key="2">
    <source>
        <dbReference type="EMBL" id="KAF4712016.1"/>
    </source>
</evidence>
<evidence type="ECO:0000256" key="1">
    <source>
        <dbReference type="SAM" id="MobiDB-lite"/>
    </source>
</evidence>
<dbReference type="EMBL" id="JABANM010027015">
    <property type="protein sequence ID" value="KAF4712016.1"/>
    <property type="molecule type" value="Genomic_DNA"/>
</dbReference>